<evidence type="ECO:0000313" key="2">
    <source>
        <dbReference type="Proteomes" id="UP000214747"/>
    </source>
</evidence>
<sequence length="109" mass="12608">MTHLSSFGLRDQKSKIYRLIRAAIAQSTVAHFGVNMQNRMVDIKYVCEMFSISRSSVYERLNEEGEYFDEFFPRPVSVGKRSKRWSESELNAYQEKLLSNGDDMEGGVL</sequence>
<dbReference type="PANTHER" id="PTHR36154">
    <property type="entry name" value="DNA-BINDING TRANSCRIPTIONAL ACTIVATOR ALPA"/>
    <property type="match status" value="1"/>
</dbReference>
<proteinExistence type="predicted"/>
<comment type="caution">
    <text evidence="1">The sequence shown here is derived from an EMBL/GenBank/DDBJ whole genome shotgun (WGS) entry which is preliminary data.</text>
</comment>
<dbReference type="Proteomes" id="UP000214747">
    <property type="component" value="Unassembled WGS sequence"/>
</dbReference>
<name>A0A225SWG4_9BURK</name>
<dbReference type="AlphaFoldDB" id="A0A225SWG4"/>
<reference evidence="1 2" key="1">
    <citation type="journal article" date="2010" name="Int. J. Syst. Evol. Microbiol.">
        <title>Reclassification of Herbaspirillum putei as a later heterotypic synonym of Herbaspirillum huttiense, with the description of H. huttiense subsp. huttiense subsp. nov. and H. huttiense subsp. putei subsp. nov., comb. nov., and description of Herbaspirillum aquaticum sp. nov.</title>
        <authorList>
            <person name="Dobritsa A.P."/>
            <person name="Reddy M.C."/>
            <person name="Samadpour M."/>
        </authorList>
    </citation>
    <scope>NUCLEOTIDE SEQUENCE [LARGE SCALE GENOMIC DNA]</scope>
    <source>
        <strain evidence="1 2">IEH 4430</strain>
    </source>
</reference>
<dbReference type="InterPro" id="IPR010260">
    <property type="entry name" value="AlpA"/>
</dbReference>
<accession>A0A225SWG4</accession>
<dbReference type="InterPro" id="IPR052931">
    <property type="entry name" value="Prophage_regulatory_activator"/>
</dbReference>
<evidence type="ECO:0000313" key="1">
    <source>
        <dbReference type="EMBL" id="OWY33986.1"/>
    </source>
</evidence>
<evidence type="ECO:0008006" key="3">
    <source>
        <dbReference type="Google" id="ProtNLM"/>
    </source>
</evidence>
<dbReference type="Pfam" id="PF05930">
    <property type="entry name" value="Phage_AlpA"/>
    <property type="match status" value="1"/>
</dbReference>
<organism evidence="1 2">
    <name type="scientific">Herbaspirillum aquaticum</name>
    <dbReference type="NCBI Taxonomy" id="568783"/>
    <lineage>
        <taxon>Bacteria</taxon>
        <taxon>Pseudomonadati</taxon>
        <taxon>Pseudomonadota</taxon>
        <taxon>Betaproteobacteria</taxon>
        <taxon>Burkholderiales</taxon>
        <taxon>Oxalobacteraceae</taxon>
        <taxon>Herbaspirillum</taxon>
    </lineage>
</organism>
<protein>
    <recommendedName>
        <fullName evidence="3">AlpA family phage regulatory protein</fullName>
    </recommendedName>
</protein>
<dbReference type="Gene3D" id="1.10.238.160">
    <property type="match status" value="1"/>
</dbReference>
<keyword evidence="2" id="KW-1185">Reference proteome</keyword>
<dbReference type="PANTHER" id="PTHR36154:SF1">
    <property type="entry name" value="DNA-BINDING TRANSCRIPTIONAL ACTIVATOR ALPA"/>
    <property type="match status" value="1"/>
</dbReference>
<dbReference type="EMBL" id="NJGV01000011">
    <property type="protein sequence ID" value="OWY33986.1"/>
    <property type="molecule type" value="Genomic_DNA"/>
</dbReference>
<gene>
    <name evidence="1" type="ORF">CEJ45_13385</name>
</gene>